<dbReference type="EMBL" id="JAKOGI010001601">
    <property type="protein sequence ID" value="KAJ8424802.1"/>
    <property type="molecule type" value="Genomic_DNA"/>
</dbReference>
<reference evidence="2" key="1">
    <citation type="submission" date="2022-04" db="EMBL/GenBank/DDBJ databases">
        <title>Carnegiea gigantea Genome sequencing and assembly v2.</title>
        <authorList>
            <person name="Copetti D."/>
            <person name="Sanderson M.J."/>
            <person name="Burquez A."/>
            <person name="Wojciechowski M.F."/>
        </authorList>
    </citation>
    <scope>NUCLEOTIDE SEQUENCE</scope>
    <source>
        <strain evidence="2">SGP5-SGP5p</strain>
        <tissue evidence="2">Aerial part</tissue>
    </source>
</reference>
<evidence type="ECO:0000256" key="1">
    <source>
        <dbReference type="SAM" id="Phobius"/>
    </source>
</evidence>
<gene>
    <name evidence="2" type="ORF">Cgig2_018694</name>
</gene>
<accession>A0A9Q1JH26</accession>
<dbReference type="OrthoDB" id="1932527at2759"/>
<keyword evidence="1" id="KW-0812">Transmembrane</keyword>
<proteinExistence type="predicted"/>
<dbReference type="AlphaFoldDB" id="A0A9Q1JH26"/>
<evidence type="ECO:0000313" key="3">
    <source>
        <dbReference type="Proteomes" id="UP001153076"/>
    </source>
</evidence>
<keyword evidence="1" id="KW-1133">Transmembrane helix</keyword>
<dbReference type="Proteomes" id="UP001153076">
    <property type="component" value="Unassembled WGS sequence"/>
</dbReference>
<protein>
    <submittedName>
        <fullName evidence="2">Uncharacterized protein</fullName>
    </submittedName>
</protein>
<keyword evidence="1" id="KW-0472">Membrane</keyword>
<feature type="transmembrane region" description="Helical" evidence="1">
    <location>
        <begin position="81"/>
        <end position="103"/>
    </location>
</feature>
<name>A0A9Q1JH26_9CARY</name>
<comment type="caution">
    <text evidence="2">The sequence shown here is derived from an EMBL/GenBank/DDBJ whole genome shotgun (WGS) entry which is preliminary data.</text>
</comment>
<organism evidence="2 3">
    <name type="scientific">Carnegiea gigantea</name>
    <dbReference type="NCBI Taxonomy" id="171969"/>
    <lineage>
        <taxon>Eukaryota</taxon>
        <taxon>Viridiplantae</taxon>
        <taxon>Streptophyta</taxon>
        <taxon>Embryophyta</taxon>
        <taxon>Tracheophyta</taxon>
        <taxon>Spermatophyta</taxon>
        <taxon>Magnoliopsida</taxon>
        <taxon>eudicotyledons</taxon>
        <taxon>Gunneridae</taxon>
        <taxon>Pentapetalae</taxon>
        <taxon>Caryophyllales</taxon>
        <taxon>Cactineae</taxon>
        <taxon>Cactaceae</taxon>
        <taxon>Cactoideae</taxon>
        <taxon>Echinocereeae</taxon>
        <taxon>Carnegiea</taxon>
    </lineage>
</organism>
<dbReference type="PANTHER" id="PTHR33116">
    <property type="entry name" value="REVERSE TRANSCRIPTASE ZINC-BINDING DOMAIN-CONTAINING PROTEIN-RELATED-RELATED"/>
    <property type="match status" value="1"/>
</dbReference>
<keyword evidence="3" id="KW-1185">Reference proteome</keyword>
<evidence type="ECO:0000313" key="2">
    <source>
        <dbReference type="EMBL" id="KAJ8424802.1"/>
    </source>
</evidence>
<sequence length="251" mass="29100">MFSIPNVKSPRPDGYNSGFYKSSWSIIGPLQKCLQITGFQEGSLPFGYLGVPITARRLGTLEYRELVDKIMLRVKGWATRIISFIGRAVLINSVLFGMFNYWASIFILPQEVVDKITKICRNYLWGANPDTKKIPYISCQVTCTPKKVGGLGIKNLTLWNQASIAKLVWDIANKKDSLWARWVHGRYLKNKNWWGYIPAQDNSWYWKKLCAMKNKFKVSDAEKIHKDWEGVKHYTVKAGYIWLLDKHERKD</sequence>
<dbReference type="PANTHER" id="PTHR33116:SF80">
    <property type="entry name" value="REVERSE TRANSCRIPTASE ZINC-BINDING DOMAIN-CONTAINING PROTEIN"/>
    <property type="match status" value="1"/>
</dbReference>